<organism evidence="1 2">
    <name type="scientific">Parascaris univalens</name>
    <name type="common">Nematode worm</name>
    <dbReference type="NCBI Taxonomy" id="6257"/>
    <lineage>
        <taxon>Eukaryota</taxon>
        <taxon>Metazoa</taxon>
        <taxon>Ecdysozoa</taxon>
        <taxon>Nematoda</taxon>
        <taxon>Chromadorea</taxon>
        <taxon>Rhabditida</taxon>
        <taxon>Spirurina</taxon>
        <taxon>Ascaridomorpha</taxon>
        <taxon>Ascaridoidea</taxon>
        <taxon>Ascarididae</taxon>
        <taxon>Parascaris</taxon>
    </lineage>
</organism>
<keyword evidence="1" id="KW-1185">Reference proteome</keyword>
<dbReference type="WBParaSite" id="PgB04_g084_t01">
    <property type="protein sequence ID" value="PgB04_g084_t01"/>
    <property type="gene ID" value="PgB04_g084"/>
</dbReference>
<proteinExistence type="predicted"/>
<dbReference type="Proteomes" id="UP000887569">
    <property type="component" value="Unplaced"/>
</dbReference>
<accession>A0A914ZHY1</accession>
<name>A0A914ZHY1_PARUN</name>
<evidence type="ECO:0000313" key="1">
    <source>
        <dbReference type="Proteomes" id="UP000887569"/>
    </source>
</evidence>
<reference evidence="2" key="1">
    <citation type="submission" date="2022-11" db="UniProtKB">
        <authorList>
            <consortium name="WormBaseParasite"/>
        </authorList>
    </citation>
    <scope>IDENTIFICATION</scope>
</reference>
<protein>
    <submittedName>
        <fullName evidence="2">G-protein coupled receptors family 1 profile domain-containing protein</fullName>
    </submittedName>
</protein>
<dbReference type="AlphaFoldDB" id="A0A914ZHY1"/>
<sequence>MHDATTILDVEVVRLCDCVYDVFGECRSLIFLGNANHIYSIDRKV</sequence>
<evidence type="ECO:0000313" key="2">
    <source>
        <dbReference type="WBParaSite" id="PgB04_g084_t01"/>
    </source>
</evidence>